<keyword evidence="2" id="KW-1185">Reference proteome</keyword>
<name>A0ACC1TEJ6_9APHY</name>
<dbReference type="Proteomes" id="UP001148662">
    <property type="component" value="Unassembled WGS sequence"/>
</dbReference>
<comment type="caution">
    <text evidence="1">The sequence shown here is derived from an EMBL/GenBank/DDBJ whole genome shotgun (WGS) entry which is preliminary data.</text>
</comment>
<proteinExistence type="predicted"/>
<sequence>MANLNYSNMPVCARSPPPSPNYNPYHPCGKYDEVVIPFPDHTLVRRRRESDRVFDCPACKAAFTHARQCFRHIRHECHRYEKYRQSSAPALNPPQERIHDPRPWPKDRRPPVRERNPMFIYPSQRGGLRAQHERQHQRRWVEHPIKAEGVPQAVLQMPHTSSGSPVPVSLPQAISKEEQAQAVPLPVNAASSLPSPPQEYDQLYNTLSIGLQSSQADPREVASTPEPGEIASTPEPGEIADIHEAQTVASQYDRASSPVDMDISSDPIMPPEDNKEAATSFLNDLQGTLQASQPDLTCGETASTTSTVHAFPSGWNVSSPAPAPLGLGLVNSTQLFFHTPQRPTTCTLPNASSDALNTNGFLLMEEPPKVNAVLEFLNGLERPLGQYYPVFQQLGITSAEDLDLVSRLRDDWETIRQELGARGVNLMDWLRIKGALENRSGACTPLWNSKSLLTRISDMKAESF</sequence>
<organism evidence="1 2">
    <name type="scientific">Phlebia brevispora</name>
    <dbReference type="NCBI Taxonomy" id="194682"/>
    <lineage>
        <taxon>Eukaryota</taxon>
        <taxon>Fungi</taxon>
        <taxon>Dikarya</taxon>
        <taxon>Basidiomycota</taxon>
        <taxon>Agaricomycotina</taxon>
        <taxon>Agaricomycetes</taxon>
        <taxon>Polyporales</taxon>
        <taxon>Meruliaceae</taxon>
        <taxon>Phlebia</taxon>
    </lineage>
</organism>
<evidence type="ECO:0000313" key="1">
    <source>
        <dbReference type="EMBL" id="KAJ3559342.1"/>
    </source>
</evidence>
<gene>
    <name evidence="1" type="ORF">NM688_g405</name>
</gene>
<dbReference type="EMBL" id="JANHOG010000031">
    <property type="protein sequence ID" value="KAJ3559342.1"/>
    <property type="molecule type" value="Genomic_DNA"/>
</dbReference>
<protein>
    <submittedName>
        <fullName evidence="1">Uncharacterized protein</fullName>
    </submittedName>
</protein>
<reference evidence="1" key="1">
    <citation type="submission" date="2022-07" db="EMBL/GenBank/DDBJ databases">
        <title>Genome Sequence of Phlebia brevispora.</title>
        <authorList>
            <person name="Buettner E."/>
        </authorList>
    </citation>
    <scope>NUCLEOTIDE SEQUENCE</scope>
    <source>
        <strain evidence="1">MPL23</strain>
    </source>
</reference>
<evidence type="ECO:0000313" key="2">
    <source>
        <dbReference type="Proteomes" id="UP001148662"/>
    </source>
</evidence>
<accession>A0ACC1TEJ6</accession>